<evidence type="ECO:0000313" key="1">
    <source>
        <dbReference type="EMBL" id="KAK4044229.1"/>
    </source>
</evidence>
<keyword evidence="2" id="KW-1185">Reference proteome</keyword>
<sequence>MLLGIYGRVPDPPYTCSTGNCTYADVATLGFCSACQDVTAQSTWQVDDSFDPKKGAPSTSHCNITTPGGFNLTADSGLAGGGSSWWIKLDSQARFTRGDFNGIIDMALATGSGSVSTRAAEDGATVMECQMRLCERIYSGFNVTNGSPNTPAVATRELNYTGIEQREGSSSNSNTAVYFSSIPSSDRNLSYWMIANDMKAITKTMVDLFTTTLYTESASMAFDSNVSDKAAAALAKFNIARLLYDTPDISQLMDSVAESMTVHIRGHNVTTAVVVSGRAFSLETYIRGAVLVNRGGREQGRLWKSSSLPYLYCPVRGVTLCRAGDEDLKLSQMNTGARKVKVRLASGGGDGALNLVSPP</sequence>
<organism evidence="1 2">
    <name type="scientific">Parachaetomium inaequale</name>
    <dbReference type="NCBI Taxonomy" id="2588326"/>
    <lineage>
        <taxon>Eukaryota</taxon>
        <taxon>Fungi</taxon>
        <taxon>Dikarya</taxon>
        <taxon>Ascomycota</taxon>
        <taxon>Pezizomycotina</taxon>
        <taxon>Sordariomycetes</taxon>
        <taxon>Sordariomycetidae</taxon>
        <taxon>Sordariales</taxon>
        <taxon>Chaetomiaceae</taxon>
        <taxon>Parachaetomium</taxon>
    </lineage>
</organism>
<dbReference type="Proteomes" id="UP001303115">
    <property type="component" value="Unassembled WGS sequence"/>
</dbReference>
<comment type="caution">
    <text evidence="1">The sequence shown here is derived from an EMBL/GenBank/DDBJ whole genome shotgun (WGS) entry which is preliminary data.</text>
</comment>
<dbReference type="PANTHER" id="PTHR35394">
    <property type="entry name" value="DUF3176 DOMAIN-CONTAINING PROTEIN"/>
    <property type="match status" value="1"/>
</dbReference>
<accession>A0AAN6PNC8</accession>
<name>A0AAN6PNC8_9PEZI</name>
<dbReference type="AlphaFoldDB" id="A0AAN6PNC8"/>
<dbReference type="EMBL" id="MU854320">
    <property type="protein sequence ID" value="KAK4044229.1"/>
    <property type="molecule type" value="Genomic_DNA"/>
</dbReference>
<dbReference type="PANTHER" id="PTHR35394:SF5">
    <property type="entry name" value="DUF3176 DOMAIN-CONTAINING PROTEIN"/>
    <property type="match status" value="1"/>
</dbReference>
<protein>
    <submittedName>
        <fullName evidence="1">Uncharacterized protein</fullName>
    </submittedName>
</protein>
<proteinExistence type="predicted"/>
<evidence type="ECO:0000313" key="2">
    <source>
        <dbReference type="Proteomes" id="UP001303115"/>
    </source>
</evidence>
<reference evidence="2" key="1">
    <citation type="journal article" date="2023" name="Mol. Phylogenet. Evol.">
        <title>Genome-scale phylogeny and comparative genomics of the fungal order Sordariales.</title>
        <authorList>
            <person name="Hensen N."/>
            <person name="Bonometti L."/>
            <person name="Westerberg I."/>
            <person name="Brannstrom I.O."/>
            <person name="Guillou S."/>
            <person name="Cros-Aarteil S."/>
            <person name="Calhoun S."/>
            <person name="Haridas S."/>
            <person name="Kuo A."/>
            <person name="Mondo S."/>
            <person name="Pangilinan J."/>
            <person name="Riley R."/>
            <person name="LaButti K."/>
            <person name="Andreopoulos B."/>
            <person name="Lipzen A."/>
            <person name="Chen C."/>
            <person name="Yan M."/>
            <person name="Daum C."/>
            <person name="Ng V."/>
            <person name="Clum A."/>
            <person name="Steindorff A."/>
            <person name="Ohm R.A."/>
            <person name="Martin F."/>
            <person name="Silar P."/>
            <person name="Natvig D.O."/>
            <person name="Lalanne C."/>
            <person name="Gautier V."/>
            <person name="Ament-Velasquez S.L."/>
            <person name="Kruys A."/>
            <person name="Hutchinson M.I."/>
            <person name="Powell A.J."/>
            <person name="Barry K."/>
            <person name="Miller A.N."/>
            <person name="Grigoriev I.V."/>
            <person name="Debuchy R."/>
            <person name="Gladieux P."/>
            <person name="Hiltunen Thoren M."/>
            <person name="Johannesson H."/>
        </authorList>
    </citation>
    <scope>NUCLEOTIDE SEQUENCE [LARGE SCALE GENOMIC DNA]</scope>
    <source>
        <strain evidence="2">CBS 284.82</strain>
    </source>
</reference>
<gene>
    <name evidence="1" type="ORF">C8A01DRAFT_31542</name>
</gene>